<evidence type="ECO:0000313" key="3">
    <source>
        <dbReference type="EMBL" id="PYH49777.1"/>
    </source>
</evidence>
<proteinExistence type="predicted"/>
<dbReference type="SUPFAM" id="SSF50475">
    <property type="entry name" value="FMN-binding split barrel"/>
    <property type="match status" value="1"/>
</dbReference>
<gene>
    <name evidence="3" type="ORF">BP01DRAFT_419908</name>
</gene>
<feature type="domain" description="Pyridoxamine 5'-phosphate oxidase Alr4036 family FMN-binding" evidence="2">
    <location>
        <begin position="13"/>
        <end position="134"/>
    </location>
</feature>
<dbReference type="GeneID" id="37080660"/>
<keyword evidence="4" id="KW-1185">Reference proteome</keyword>
<protein>
    <recommendedName>
        <fullName evidence="2">Pyridoxamine 5'-phosphate oxidase Alr4036 family FMN-binding domain-containing protein</fullName>
    </recommendedName>
</protein>
<dbReference type="Proteomes" id="UP000248349">
    <property type="component" value="Unassembled WGS sequence"/>
</dbReference>
<evidence type="ECO:0000256" key="1">
    <source>
        <dbReference type="SAM" id="MobiDB-lite"/>
    </source>
</evidence>
<dbReference type="Gene3D" id="2.30.110.10">
    <property type="entry name" value="Electron Transport, Fmn-binding Protein, Chain A"/>
    <property type="match status" value="1"/>
</dbReference>
<feature type="compositionally biased region" description="Polar residues" evidence="1">
    <location>
        <begin position="22"/>
        <end position="43"/>
    </location>
</feature>
<dbReference type="OrthoDB" id="5394411at2759"/>
<dbReference type="RefSeq" id="XP_025435759.1">
    <property type="nucleotide sequence ID" value="XM_025579431.1"/>
</dbReference>
<dbReference type="STRING" id="1450539.A0A318ZRS5"/>
<evidence type="ECO:0000313" key="4">
    <source>
        <dbReference type="Proteomes" id="UP000248349"/>
    </source>
</evidence>
<evidence type="ECO:0000259" key="2">
    <source>
        <dbReference type="Pfam" id="PF12766"/>
    </source>
</evidence>
<dbReference type="EMBL" id="KZ821218">
    <property type="protein sequence ID" value="PYH49777.1"/>
    <property type="molecule type" value="Genomic_DNA"/>
</dbReference>
<feature type="region of interest" description="Disordered" evidence="1">
    <location>
        <begin position="184"/>
        <end position="207"/>
    </location>
</feature>
<sequence length="267" mass="29854">MPPSTTTKATTAPPWSPLFKSHLTSPSNKSKSFTLATVTTTKDGTPVPRSRTCELRGFFPEVFSLHRSAADALEAQGIGRNPDGRFESDMPVFTTDVRMSKLGELGVSGGVVEGVFWLEGVGVQWRVRGRSFVFGGGDNGDEDEEGGRGEVWSGVRVKDQTDQKENDWDWERMVTTYFASHSPVMRGSFRNPPPGQPRSVNPDDLKIGDKVEDLKDPIARKNFRVVVIRPDEVEMLDLSTAPDAVRKRWTVVRDGQEEKWEEMELWP</sequence>
<name>A0A318ZRS5_9EURO</name>
<feature type="compositionally biased region" description="Low complexity" evidence="1">
    <location>
        <begin position="1"/>
        <end position="13"/>
    </location>
</feature>
<dbReference type="GO" id="GO:0010181">
    <property type="term" value="F:FMN binding"/>
    <property type="evidence" value="ECO:0007669"/>
    <property type="project" value="InterPro"/>
</dbReference>
<organism evidence="3 4">
    <name type="scientific">Aspergillus saccharolyticus JOP 1030-1</name>
    <dbReference type="NCBI Taxonomy" id="1450539"/>
    <lineage>
        <taxon>Eukaryota</taxon>
        <taxon>Fungi</taxon>
        <taxon>Dikarya</taxon>
        <taxon>Ascomycota</taxon>
        <taxon>Pezizomycotina</taxon>
        <taxon>Eurotiomycetes</taxon>
        <taxon>Eurotiomycetidae</taxon>
        <taxon>Eurotiales</taxon>
        <taxon>Aspergillaceae</taxon>
        <taxon>Aspergillus</taxon>
        <taxon>Aspergillus subgen. Circumdati</taxon>
    </lineage>
</organism>
<dbReference type="InterPro" id="IPR024624">
    <property type="entry name" value="Pyridox_Oxase_Alr4036_FMN-bd"/>
</dbReference>
<dbReference type="PANTHER" id="PTHR28243:SF1">
    <property type="entry name" value="PYRIDOXAMINE 5'-PHOSPHATE OXIDASE ALR4036 FAMILY FMN-BINDING DOMAIN-CONTAINING PROTEIN"/>
    <property type="match status" value="1"/>
</dbReference>
<dbReference type="Pfam" id="PF12766">
    <property type="entry name" value="Pyridox_oxase_2"/>
    <property type="match status" value="1"/>
</dbReference>
<dbReference type="AlphaFoldDB" id="A0A318ZRS5"/>
<dbReference type="InterPro" id="IPR012349">
    <property type="entry name" value="Split_barrel_FMN-bd"/>
</dbReference>
<feature type="region of interest" description="Disordered" evidence="1">
    <location>
        <begin position="1"/>
        <end position="47"/>
    </location>
</feature>
<reference evidence="3 4" key="1">
    <citation type="submission" date="2016-12" db="EMBL/GenBank/DDBJ databases">
        <title>The genomes of Aspergillus section Nigri reveals drivers in fungal speciation.</title>
        <authorList>
            <consortium name="DOE Joint Genome Institute"/>
            <person name="Vesth T.C."/>
            <person name="Nybo J."/>
            <person name="Theobald S."/>
            <person name="Brandl J."/>
            <person name="Frisvad J.C."/>
            <person name="Nielsen K.F."/>
            <person name="Lyhne E.K."/>
            <person name="Kogle M.E."/>
            <person name="Kuo A."/>
            <person name="Riley R."/>
            <person name="Clum A."/>
            <person name="Nolan M."/>
            <person name="Lipzen A."/>
            <person name="Salamov A."/>
            <person name="Henrissat B."/>
            <person name="Wiebenga A."/>
            <person name="De Vries R.P."/>
            <person name="Grigoriev I.V."/>
            <person name="Mortensen U.H."/>
            <person name="Andersen M.R."/>
            <person name="Baker S.E."/>
        </authorList>
    </citation>
    <scope>NUCLEOTIDE SEQUENCE [LARGE SCALE GENOMIC DNA]</scope>
    <source>
        <strain evidence="3 4">JOP 1030-1</strain>
    </source>
</reference>
<dbReference type="PANTHER" id="PTHR28243">
    <property type="entry name" value="AGL049CP"/>
    <property type="match status" value="1"/>
</dbReference>
<accession>A0A318ZRS5</accession>